<gene>
    <name evidence="6" type="ORF">GKC44_02905</name>
</gene>
<dbReference type="NCBIfam" id="TIGR01076">
    <property type="entry name" value="sortase_fam"/>
    <property type="match status" value="1"/>
</dbReference>
<dbReference type="InterPro" id="IPR023365">
    <property type="entry name" value="Sortase_dom-sf"/>
</dbReference>
<name>A0A844EAC8_9LACO</name>
<dbReference type="GO" id="GO:0006508">
    <property type="term" value="P:proteolysis"/>
    <property type="evidence" value="ECO:0007669"/>
    <property type="project" value="UniProtKB-KW"/>
</dbReference>
<feature type="active site" description="Proton donor/acceptor" evidence="4">
    <location>
        <position position="133"/>
    </location>
</feature>
<dbReference type="Gene3D" id="2.40.260.10">
    <property type="entry name" value="Sortase"/>
    <property type="match status" value="1"/>
</dbReference>
<dbReference type="KEGG" id="lpar:FAM21731_02621"/>
<reference evidence="6 7" key="1">
    <citation type="submission" date="2019-11" db="EMBL/GenBank/DDBJ databases">
        <title>Draft Genome Sequence of Plant Growth-Promoting Rhizosphere-Associated Bacteria.</title>
        <authorList>
            <person name="Vasilyev I.Y."/>
            <person name="Radchenko V."/>
            <person name="Ilnitskaya E.V."/>
        </authorList>
    </citation>
    <scope>NUCLEOTIDE SEQUENCE [LARGE SCALE GENOMIC DNA]</scope>
    <source>
        <strain evidence="6 7">VRA_07sq_f</strain>
    </source>
</reference>
<dbReference type="RefSeq" id="WP_075141382.1">
    <property type="nucleotide sequence ID" value="NZ_CP018797.1"/>
</dbReference>
<feature type="transmembrane region" description="Helical" evidence="5">
    <location>
        <begin position="12"/>
        <end position="31"/>
    </location>
</feature>
<evidence type="ECO:0000313" key="7">
    <source>
        <dbReference type="Proteomes" id="UP000491237"/>
    </source>
</evidence>
<evidence type="ECO:0000256" key="3">
    <source>
        <dbReference type="ARBA" id="ARBA00022807"/>
    </source>
</evidence>
<evidence type="ECO:0000256" key="4">
    <source>
        <dbReference type="PIRSR" id="PIRSR605754-1"/>
    </source>
</evidence>
<dbReference type="CDD" id="cd06165">
    <property type="entry name" value="Sortase_A"/>
    <property type="match status" value="1"/>
</dbReference>
<dbReference type="GO" id="GO:0008234">
    <property type="term" value="F:cysteine-type peptidase activity"/>
    <property type="evidence" value="ECO:0007669"/>
    <property type="project" value="UniProtKB-KW"/>
</dbReference>
<dbReference type="Proteomes" id="UP000491237">
    <property type="component" value="Unassembled WGS sequence"/>
</dbReference>
<dbReference type="SUPFAM" id="SSF63817">
    <property type="entry name" value="Sortase"/>
    <property type="match status" value="1"/>
</dbReference>
<evidence type="ECO:0000256" key="5">
    <source>
        <dbReference type="SAM" id="Phobius"/>
    </source>
</evidence>
<comment type="caution">
    <text evidence="6">The sequence shown here is derived from an EMBL/GenBank/DDBJ whole genome shotgun (WGS) entry which is preliminary data.</text>
</comment>
<dbReference type="AlphaFoldDB" id="A0A844EAC8"/>
<organism evidence="6 7">
    <name type="scientific">Lentilactobacillus parabuchneri</name>
    <dbReference type="NCBI Taxonomy" id="152331"/>
    <lineage>
        <taxon>Bacteria</taxon>
        <taxon>Bacillati</taxon>
        <taxon>Bacillota</taxon>
        <taxon>Bacilli</taxon>
        <taxon>Lactobacillales</taxon>
        <taxon>Lactobacillaceae</taxon>
        <taxon>Lentilactobacillus</taxon>
    </lineage>
</organism>
<keyword evidence="5" id="KW-0472">Membrane</keyword>
<evidence type="ECO:0000313" key="6">
    <source>
        <dbReference type="EMBL" id="MSE20221.1"/>
    </source>
</evidence>
<keyword evidence="3" id="KW-0788">Thiol protease</keyword>
<accession>A0A844EAC8</accession>
<keyword evidence="2" id="KW-0378">Hydrolase</keyword>
<sequence>MFFRKRTNHNRELFKLIVLVVTFLIGLLLIFNQQIQDVFISSTSYYETQKLGKSTSHVSPSFKFTNVKKISPSTLGIGLLKERTNVVGVISIPKIKLKLPIYEGLNNTNLLSGAGTMRPKQKMGKGNYALAGHHMTNPHILFSPLQNIKVGNTIYLISKSKKVYSYRVTQKKIISKYQINYIKNVSKKRIITLITCASGKPEESRRIMVRGILNQGKGR</sequence>
<proteinExistence type="predicted"/>
<evidence type="ECO:0000256" key="2">
    <source>
        <dbReference type="ARBA" id="ARBA00022801"/>
    </source>
</evidence>
<keyword evidence="1" id="KW-0645">Protease</keyword>
<dbReference type="InterPro" id="IPR042007">
    <property type="entry name" value="Sortase_A"/>
</dbReference>
<evidence type="ECO:0000256" key="1">
    <source>
        <dbReference type="ARBA" id="ARBA00022670"/>
    </source>
</evidence>
<protein>
    <submittedName>
        <fullName evidence="6">Sortase</fullName>
    </submittedName>
</protein>
<dbReference type="Pfam" id="PF04203">
    <property type="entry name" value="Sortase"/>
    <property type="match status" value="1"/>
</dbReference>
<keyword evidence="5" id="KW-1133">Transmembrane helix</keyword>
<dbReference type="InterPro" id="IPR005754">
    <property type="entry name" value="Sortase"/>
</dbReference>
<keyword evidence="5" id="KW-0812">Transmembrane</keyword>
<dbReference type="EMBL" id="WKKY01000032">
    <property type="protein sequence ID" value="MSE20221.1"/>
    <property type="molecule type" value="Genomic_DNA"/>
</dbReference>
<feature type="active site" description="Acyl-thioester intermediate" evidence="4">
    <location>
        <position position="196"/>
    </location>
</feature>